<dbReference type="Gene3D" id="3.10.580.10">
    <property type="entry name" value="CBS-domain"/>
    <property type="match status" value="1"/>
</dbReference>
<dbReference type="SMART" id="SM00116">
    <property type="entry name" value="CBS"/>
    <property type="match status" value="2"/>
</dbReference>
<evidence type="ECO:0000256" key="2">
    <source>
        <dbReference type="PROSITE-ProRule" id="PRU00703"/>
    </source>
</evidence>
<dbReference type="PANTHER" id="PTHR43080">
    <property type="entry name" value="CBS DOMAIN-CONTAINING PROTEIN CBSX3, MITOCHONDRIAL"/>
    <property type="match status" value="1"/>
</dbReference>
<gene>
    <name evidence="4" type="ORF">PCC79_03410</name>
</gene>
<dbReference type="SUPFAM" id="SSF54631">
    <property type="entry name" value="CBS-domain pair"/>
    <property type="match status" value="1"/>
</dbReference>
<feature type="domain" description="CBS" evidence="3">
    <location>
        <begin position="8"/>
        <end position="67"/>
    </location>
</feature>
<dbReference type="Proteomes" id="UP001434337">
    <property type="component" value="Chromosome"/>
</dbReference>
<keyword evidence="5" id="KW-1185">Reference proteome</keyword>
<dbReference type="InterPro" id="IPR046342">
    <property type="entry name" value="CBS_dom_sf"/>
</dbReference>
<dbReference type="EMBL" id="CP115965">
    <property type="protein sequence ID" value="WZW99258.1"/>
    <property type="molecule type" value="Genomic_DNA"/>
</dbReference>
<dbReference type="PANTHER" id="PTHR43080:SF2">
    <property type="entry name" value="CBS DOMAIN-CONTAINING PROTEIN"/>
    <property type="match status" value="1"/>
</dbReference>
<dbReference type="PROSITE" id="PS51371">
    <property type="entry name" value="CBS"/>
    <property type="match status" value="2"/>
</dbReference>
<proteinExistence type="predicted"/>
<evidence type="ECO:0000256" key="1">
    <source>
        <dbReference type="ARBA" id="ARBA00023122"/>
    </source>
</evidence>
<dbReference type="InterPro" id="IPR051257">
    <property type="entry name" value="Diverse_CBS-Domain"/>
</dbReference>
<organism evidence="4 5">
    <name type="scientific">Propioniciclava soli</name>
    <dbReference type="NCBI Taxonomy" id="2775081"/>
    <lineage>
        <taxon>Bacteria</taxon>
        <taxon>Bacillati</taxon>
        <taxon>Actinomycetota</taxon>
        <taxon>Actinomycetes</taxon>
        <taxon>Propionibacteriales</taxon>
        <taxon>Propionibacteriaceae</taxon>
        <taxon>Propioniciclava</taxon>
    </lineage>
</organism>
<dbReference type="RefSeq" id="WP_232549614.1">
    <property type="nucleotide sequence ID" value="NZ_CP115965.1"/>
</dbReference>
<evidence type="ECO:0000313" key="4">
    <source>
        <dbReference type="EMBL" id="WZW99258.1"/>
    </source>
</evidence>
<feature type="domain" description="CBS" evidence="3">
    <location>
        <begin position="76"/>
        <end position="132"/>
    </location>
</feature>
<accession>A0ABZ3C973</accession>
<protein>
    <submittedName>
        <fullName evidence="4">CBS domain-containing protein</fullName>
    </submittedName>
</protein>
<dbReference type="InterPro" id="IPR044725">
    <property type="entry name" value="CBSX3_CBS_dom"/>
</dbReference>
<dbReference type="Pfam" id="PF00571">
    <property type="entry name" value="CBS"/>
    <property type="match status" value="2"/>
</dbReference>
<sequence length="142" mass="15102">MKLSDVIKSKGNAVVTLSPDASVADLVALMAEHNIGAVVVSADGHHIDGIVSERDVVRGLAASGHGIVDATVRELMTGEVVTGTPEDPIEETAHVMTDKRVRHIPIVVNGELAALVSIGDVVKYRIDQLTDERNHLLGYLHT</sequence>
<evidence type="ECO:0000313" key="5">
    <source>
        <dbReference type="Proteomes" id="UP001434337"/>
    </source>
</evidence>
<name>A0ABZ3C973_9ACTN</name>
<reference evidence="4 5" key="1">
    <citation type="journal article" date="2023" name="Environ Microbiome">
        <title>A coral-associated actinobacterium mitigates coral bleaching under heat stress.</title>
        <authorList>
            <person name="Li J."/>
            <person name="Zou Y."/>
            <person name="Li Q."/>
            <person name="Zhang J."/>
            <person name="Bourne D.G."/>
            <person name="Lyu Y."/>
            <person name="Liu C."/>
            <person name="Zhang S."/>
        </authorList>
    </citation>
    <scope>NUCLEOTIDE SEQUENCE [LARGE SCALE GENOMIC DNA]</scope>
    <source>
        <strain evidence="4 5">SCSIO 13291</strain>
    </source>
</reference>
<evidence type="ECO:0000259" key="3">
    <source>
        <dbReference type="PROSITE" id="PS51371"/>
    </source>
</evidence>
<dbReference type="CDD" id="cd04623">
    <property type="entry name" value="CBS_pair_bac_euk"/>
    <property type="match status" value="1"/>
</dbReference>
<keyword evidence="1 2" id="KW-0129">CBS domain</keyword>
<dbReference type="InterPro" id="IPR000644">
    <property type="entry name" value="CBS_dom"/>
</dbReference>